<evidence type="ECO:0000313" key="2">
    <source>
        <dbReference type="Proteomes" id="UP000298663"/>
    </source>
</evidence>
<name>A0A4U5MMR7_STECR</name>
<reference evidence="1 2" key="1">
    <citation type="journal article" date="2015" name="Genome Biol.">
        <title>Comparative genomics of Steinernema reveals deeply conserved gene regulatory networks.</title>
        <authorList>
            <person name="Dillman A.R."/>
            <person name="Macchietto M."/>
            <person name="Porter C.F."/>
            <person name="Rogers A."/>
            <person name="Williams B."/>
            <person name="Antoshechkin I."/>
            <person name="Lee M.M."/>
            <person name="Goodwin Z."/>
            <person name="Lu X."/>
            <person name="Lewis E.E."/>
            <person name="Goodrich-Blair H."/>
            <person name="Stock S.P."/>
            <person name="Adams B.J."/>
            <person name="Sternberg P.W."/>
            <person name="Mortazavi A."/>
        </authorList>
    </citation>
    <scope>NUCLEOTIDE SEQUENCE [LARGE SCALE GENOMIC DNA]</scope>
    <source>
        <strain evidence="1 2">ALL</strain>
    </source>
</reference>
<gene>
    <name evidence="1" type="ORF">L596_022820</name>
</gene>
<evidence type="ECO:0000313" key="1">
    <source>
        <dbReference type="EMBL" id="TKR70849.1"/>
    </source>
</evidence>
<keyword evidence="2" id="KW-1185">Reference proteome</keyword>
<dbReference type="Proteomes" id="UP000298663">
    <property type="component" value="Unassembled WGS sequence"/>
</dbReference>
<dbReference type="EMBL" id="AZBU02000007">
    <property type="protein sequence ID" value="TKR70849.1"/>
    <property type="molecule type" value="Genomic_DNA"/>
</dbReference>
<accession>A0A4U5MMR7</accession>
<protein>
    <submittedName>
        <fullName evidence="1">Uncharacterized protein</fullName>
    </submittedName>
</protein>
<comment type="caution">
    <text evidence="1">The sequence shown here is derived from an EMBL/GenBank/DDBJ whole genome shotgun (WGS) entry which is preliminary data.</text>
</comment>
<organism evidence="1 2">
    <name type="scientific">Steinernema carpocapsae</name>
    <name type="common">Entomopathogenic nematode</name>
    <dbReference type="NCBI Taxonomy" id="34508"/>
    <lineage>
        <taxon>Eukaryota</taxon>
        <taxon>Metazoa</taxon>
        <taxon>Ecdysozoa</taxon>
        <taxon>Nematoda</taxon>
        <taxon>Chromadorea</taxon>
        <taxon>Rhabditida</taxon>
        <taxon>Tylenchina</taxon>
        <taxon>Panagrolaimomorpha</taxon>
        <taxon>Strongyloidoidea</taxon>
        <taxon>Steinernematidae</taxon>
        <taxon>Steinernema</taxon>
    </lineage>
</organism>
<proteinExistence type="predicted"/>
<sequence>MKVELWDERLDKIHRRGARIVVRKVVSNHSISFDFLRFSCGAILTSPSNHLTQTTTHSPVSFVGHL</sequence>
<dbReference type="AlphaFoldDB" id="A0A4U5MMR7"/>
<reference evidence="1 2" key="2">
    <citation type="journal article" date="2019" name="G3 (Bethesda)">
        <title>Hybrid Assembly of the Genome of the Entomopathogenic Nematode Steinernema carpocapsae Identifies the X-Chromosome.</title>
        <authorList>
            <person name="Serra L."/>
            <person name="Macchietto M."/>
            <person name="Macias-Munoz A."/>
            <person name="McGill C.J."/>
            <person name="Rodriguez I.M."/>
            <person name="Rodriguez B."/>
            <person name="Murad R."/>
            <person name="Mortazavi A."/>
        </authorList>
    </citation>
    <scope>NUCLEOTIDE SEQUENCE [LARGE SCALE GENOMIC DNA]</scope>
    <source>
        <strain evidence="1 2">ALL</strain>
    </source>
</reference>